<dbReference type="Proteomes" id="UP000664904">
    <property type="component" value="Plasmid unnamed4"/>
</dbReference>
<dbReference type="AlphaFoldDB" id="A0A975DJK0"/>
<keyword evidence="1" id="KW-0614">Plasmid</keyword>
<evidence type="ECO:0000313" key="1">
    <source>
        <dbReference type="EMBL" id="QTH73018.1"/>
    </source>
</evidence>
<keyword evidence="2" id="KW-1185">Reference proteome</keyword>
<protein>
    <submittedName>
        <fullName evidence="1">Uncharacterized protein</fullName>
    </submittedName>
</protein>
<proteinExistence type="predicted"/>
<evidence type="ECO:0000313" key="2">
    <source>
        <dbReference type="Proteomes" id="UP000664904"/>
    </source>
</evidence>
<geneLocation type="plasmid" evidence="1 2">
    <name>unnamed4</name>
</geneLocation>
<reference evidence="1" key="1">
    <citation type="submission" date="2021-03" db="EMBL/GenBank/DDBJ databases">
        <title>Complete Genome of Pseudoalteromonas xiamenensis STKMTI.2, a new potential marine bacterium producing anti-Vibrio compounds.</title>
        <authorList>
            <person name="Handayani D.P."/>
            <person name="Isnansetyo A."/>
            <person name="Istiqomah I."/>
            <person name="Jumina J."/>
        </authorList>
    </citation>
    <scope>NUCLEOTIDE SEQUENCE</scope>
    <source>
        <strain evidence="1">STKMTI.2</strain>
        <plasmid evidence="1">unnamed4</plasmid>
    </source>
</reference>
<accession>A0A975DJK0</accession>
<name>A0A975DJK0_9GAMM</name>
<organism evidence="1 2">
    <name type="scientific">Pseudoalteromonas xiamenensis</name>
    <dbReference type="NCBI Taxonomy" id="882626"/>
    <lineage>
        <taxon>Bacteria</taxon>
        <taxon>Pseudomonadati</taxon>
        <taxon>Pseudomonadota</taxon>
        <taxon>Gammaproteobacteria</taxon>
        <taxon>Alteromonadales</taxon>
        <taxon>Pseudoalteromonadaceae</taxon>
        <taxon>Pseudoalteromonas</taxon>
    </lineage>
</organism>
<gene>
    <name evidence="1" type="ORF">J5O05_17330</name>
</gene>
<dbReference type="RefSeq" id="WP_208844637.1">
    <property type="nucleotide sequence ID" value="NZ_CP072134.1"/>
</dbReference>
<sequence length="113" mass="12440">MNDFCWFEKTQYSRNQKLAQTLSAKADSLSSIIVLSGNYLKSVDGLAVSQNRLFFFDTTKKSKRYGGSFLVRVGNVYSLVSSQKLKLSSDIVGKLVHSELASIDLFDSTASAA</sequence>
<dbReference type="KEGG" id="pxi:J5O05_17330"/>
<dbReference type="EMBL" id="CP072134">
    <property type="protein sequence ID" value="QTH73018.1"/>
    <property type="molecule type" value="Genomic_DNA"/>
</dbReference>